<accession>A0ABP8V5X4</accession>
<dbReference type="PROSITE" id="PS51257">
    <property type="entry name" value="PROKAR_LIPOPROTEIN"/>
    <property type="match status" value="1"/>
</dbReference>
<sequence length="275" mass="31454">MKPLLPLLLLFSLSGCSSNTWWPDTNSQELCEIKFKPEGHINTTHIVSTIAGVPGRTAERYALYSQVPDAQWFRFSAPAVSVWATVVPWEWDYRYDVNAILHSLHGGNQEQITTRRSRLVNEINDYARQDLRENDWKVGFLIHALGDSYAHVYQRNPQSDQQAYGPAIGHAVSKGLYSADSIQENIDNYLAYIQALYDALNTGNGNQSKLYNFKHSVDYWRTKDDAYIAAKIADFNISDSAPIHYCEHQEWAKEVTKQDVSLFLKALKHKLREDV</sequence>
<evidence type="ECO:0008006" key="4">
    <source>
        <dbReference type="Google" id="ProtNLM"/>
    </source>
</evidence>
<protein>
    <recommendedName>
        <fullName evidence="4">S1/P1 Nuclease</fullName>
    </recommendedName>
</protein>
<evidence type="ECO:0000313" key="2">
    <source>
        <dbReference type="EMBL" id="GAA4650327.1"/>
    </source>
</evidence>
<keyword evidence="1" id="KW-0732">Signal</keyword>
<comment type="caution">
    <text evidence="2">The sequence shown here is derived from an EMBL/GenBank/DDBJ whole genome shotgun (WGS) entry which is preliminary data.</text>
</comment>
<name>A0ABP8V5X4_9GAMM</name>
<feature type="chain" id="PRO_5046848263" description="S1/P1 Nuclease" evidence="1">
    <location>
        <begin position="23"/>
        <end position="275"/>
    </location>
</feature>
<evidence type="ECO:0000313" key="3">
    <source>
        <dbReference type="Proteomes" id="UP001500604"/>
    </source>
</evidence>
<evidence type="ECO:0000256" key="1">
    <source>
        <dbReference type="SAM" id="SignalP"/>
    </source>
</evidence>
<reference evidence="3" key="1">
    <citation type="journal article" date="2019" name="Int. J. Syst. Evol. Microbiol.">
        <title>The Global Catalogue of Microorganisms (GCM) 10K type strain sequencing project: providing services to taxonomists for standard genome sequencing and annotation.</title>
        <authorList>
            <consortium name="The Broad Institute Genomics Platform"/>
            <consortium name="The Broad Institute Genome Sequencing Center for Infectious Disease"/>
            <person name="Wu L."/>
            <person name="Ma J."/>
        </authorList>
    </citation>
    <scope>NUCLEOTIDE SEQUENCE [LARGE SCALE GENOMIC DNA]</scope>
    <source>
        <strain evidence="3">JCM 17805</strain>
    </source>
</reference>
<dbReference type="RefSeq" id="WP_345196482.1">
    <property type="nucleotide sequence ID" value="NZ_BAABFL010000386.1"/>
</dbReference>
<feature type="signal peptide" evidence="1">
    <location>
        <begin position="1"/>
        <end position="22"/>
    </location>
</feature>
<gene>
    <name evidence="2" type="ORF">GCM10023116_26100</name>
</gene>
<organism evidence="2 3">
    <name type="scientific">Kistimonas scapharcae</name>
    <dbReference type="NCBI Taxonomy" id="1036133"/>
    <lineage>
        <taxon>Bacteria</taxon>
        <taxon>Pseudomonadati</taxon>
        <taxon>Pseudomonadota</taxon>
        <taxon>Gammaproteobacteria</taxon>
        <taxon>Oceanospirillales</taxon>
        <taxon>Endozoicomonadaceae</taxon>
        <taxon>Kistimonas</taxon>
    </lineage>
</organism>
<keyword evidence="3" id="KW-1185">Reference proteome</keyword>
<dbReference type="EMBL" id="BAABFL010000386">
    <property type="protein sequence ID" value="GAA4650327.1"/>
    <property type="molecule type" value="Genomic_DNA"/>
</dbReference>
<proteinExistence type="predicted"/>
<dbReference type="Proteomes" id="UP001500604">
    <property type="component" value="Unassembled WGS sequence"/>
</dbReference>